<dbReference type="InterPro" id="IPR036909">
    <property type="entry name" value="Cyt_c-like_dom_sf"/>
</dbReference>
<feature type="domain" description="Cytochrome c" evidence="23">
    <location>
        <begin position="205"/>
        <end position="286"/>
    </location>
</feature>
<feature type="binding site" description="axial binding residue" evidence="20">
    <location>
        <position position="173"/>
    </location>
    <ligand>
        <name>heme c</name>
        <dbReference type="ChEBI" id="CHEBI:61717"/>
        <label>2</label>
    </ligand>
    <ligandPart>
        <name>Fe</name>
        <dbReference type="ChEBI" id="CHEBI:18248"/>
    </ligandPart>
</feature>
<keyword evidence="14 22" id="KW-1133">Transmembrane helix</keyword>
<keyword evidence="18 19" id="KW-0472">Membrane</keyword>
<keyword evidence="9 22" id="KW-0812">Transmembrane</keyword>
<dbReference type="Pfam" id="PF00034">
    <property type="entry name" value="Cytochrom_C"/>
    <property type="match status" value="1"/>
</dbReference>
<evidence type="ECO:0000256" key="2">
    <source>
        <dbReference type="ARBA" id="ARBA00004673"/>
    </source>
</evidence>
<dbReference type="GO" id="GO:1902600">
    <property type="term" value="P:proton transmembrane transport"/>
    <property type="evidence" value="ECO:0007669"/>
    <property type="project" value="UniProtKB-KW"/>
</dbReference>
<organism evidence="24 25">
    <name type="scientific">Candidatus Phycosocius bacilliformis</name>
    <dbReference type="NCBI Taxonomy" id="1445552"/>
    <lineage>
        <taxon>Bacteria</taxon>
        <taxon>Pseudomonadati</taxon>
        <taxon>Pseudomonadota</taxon>
        <taxon>Alphaproteobacteria</taxon>
        <taxon>Caulobacterales</taxon>
        <taxon>Caulobacterales incertae sedis</taxon>
        <taxon>Candidatus Phycosocius</taxon>
    </lineage>
</organism>
<feature type="binding site" description="covalent" evidence="21">
    <location>
        <position position="221"/>
    </location>
    <ligand>
        <name>heme c</name>
        <dbReference type="ChEBI" id="CHEBI:61717"/>
        <label>2</label>
    </ligand>
</feature>
<dbReference type="NCBIfam" id="TIGR00782">
    <property type="entry name" value="ccoP"/>
    <property type="match status" value="1"/>
</dbReference>
<feature type="binding site" description="axial binding residue" evidence="20">
    <location>
        <position position="126"/>
    </location>
    <ligand>
        <name>heme c</name>
        <dbReference type="ChEBI" id="CHEBI:61717"/>
        <label>1</label>
    </ligand>
    <ligandPart>
        <name>Fe</name>
        <dbReference type="ChEBI" id="CHEBI:18248"/>
    </ligandPart>
</feature>
<dbReference type="InterPro" id="IPR009056">
    <property type="entry name" value="Cyt_c-like_dom"/>
</dbReference>
<name>A0A2P2E7L7_9PROT</name>
<evidence type="ECO:0000256" key="6">
    <source>
        <dbReference type="ARBA" id="ARBA00022519"/>
    </source>
</evidence>
<evidence type="ECO:0000259" key="23">
    <source>
        <dbReference type="PROSITE" id="PS51007"/>
    </source>
</evidence>
<dbReference type="PANTHER" id="PTHR33751">
    <property type="entry name" value="CBB3-TYPE CYTOCHROME C OXIDASE SUBUNIT FIXP"/>
    <property type="match status" value="1"/>
</dbReference>
<evidence type="ECO:0000256" key="15">
    <source>
        <dbReference type="ARBA" id="ARBA00023002"/>
    </source>
</evidence>
<evidence type="ECO:0000256" key="1">
    <source>
        <dbReference type="ARBA" id="ARBA00004533"/>
    </source>
</evidence>
<comment type="subunit">
    <text evidence="19">Component of the cbb3-type cytochrome c oxidase.</text>
</comment>
<evidence type="ECO:0000256" key="11">
    <source>
        <dbReference type="ARBA" id="ARBA00022737"/>
    </source>
</evidence>
<keyword evidence="15 19" id="KW-0560">Oxidoreductase</keyword>
<dbReference type="InterPro" id="IPR008168">
    <property type="entry name" value="Cyt_C_IC"/>
</dbReference>
<evidence type="ECO:0000256" key="12">
    <source>
        <dbReference type="ARBA" id="ARBA00022781"/>
    </source>
</evidence>
<comment type="cofactor">
    <cofactor evidence="19 21">
        <name>heme c</name>
        <dbReference type="ChEBI" id="CHEBI:61717"/>
    </cofactor>
    <text evidence="19 21">Binds 2 heme C groups per subunit.</text>
</comment>
<evidence type="ECO:0000256" key="20">
    <source>
        <dbReference type="PIRSR" id="PIRSR000006-1"/>
    </source>
</evidence>
<dbReference type="Gene3D" id="1.10.760.10">
    <property type="entry name" value="Cytochrome c-like domain"/>
    <property type="match status" value="2"/>
</dbReference>
<evidence type="ECO:0000256" key="18">
    <source>
        <dbReference type="ARBA" id="ARBA00023136"/>
    </source>
</evidence>
<dbReference type="AlphaFoldDB" id="A0A2P2E7L7"/>
<evidence type="ECO:0000256" key="7">
    <source>
        <dbReference type="ARBA" id="ARBA00022617"/>
    </source>
</evidence>
<evidence type="ECO:0000313" key="25">
    <source>
        <dbReference type="Proteomes" id="UP000245086"/>
    </source>
</evidence>
<evidence type="ECO:0000256" key="3">
    <source>
        <dbReference type="ARBA" id="ARBA00006113"/>
    </source>
</evidence>
<comment type="function">
    <text evidence="19">C-type cytochrome. Part of the cbb3-type cytochrome c oxidase complex.</text>
</comment>
<feature type="domain" description="Cytochrome c" evidence="23">
    <location>
        <begin position="109"/>
        <end position="198"/>
    </location>
</feature>
<comment type="subcellular location">
    <subcellularLocation>
        <location evidence="1 19">Cell inner membrane</location>
    </subcellularLocation>
</comment>
<comment type="pathway">
    <text evidence="2 19">Energy metabolism; oxidative phosphorylation.</text>
</comment>
<dbReference type="GO" id="GO:0020037">
    <property type="term" value="F:heme binding"/>
    <property type="evidence" value="ECO:0007669"/>
    <property type="project" value="InterPro"/>
</dbReference>
<dbReference type="GO" id="GO:0005886">
    <property type="term" value="C:plasma membrane"/>
    <property type="evidence" value="ECO:0007669"/>
    <property type="project" value="UniProtKB-SubCell"/>
</dbReference>
<proteinExistence type="inferred from homology"/>
<keyword evidence="25" id="KW-1185">Reference proteome</keyword>
<comment type="caution">
    <text evidence="24">The sequence shown here is derived from an EMBL/GenBank/DDBJ whole genome shotgun (WGS) entry which is preliminary data.</text>
</comment>
<dbReference type="GO" id="GO:0009055">
    <property type="term" value="F:electron transfer activity"/>
    <property type="evidence" value="ECO:0007669"/>
    <property type="project" value="InterPro"/>
</dbReference>
<evidence type="ECO:0000256" key="10">
    <source>
        <dbReference type="ARBA" id="ARBA00022723"/>
    </source>
</evidence>
<dbReference type="OrthoDB" id="9811281at2"/>
<evidence type="ECO:0000256" key="14">
    <source>
        <dbReference type="ARBA" id="ARBA00022989"/>
    </source>
</evidence>
<dbReference type="PANTHER" id="PTHR33751:SF1">
    <property type="entry name" value="CBB3-TYPE CYTOCHROME C OXIDASE SUBUNIT FIXP"/>
    <property type="match status" value="1"/>
</dbReference>
<evidence type="ECO:0000256" key="13">
    <source>
        <dbReference type="ARBA" id="ARBA00022982"/>
    </source>
</evidence>
<accession>A0A2P2E7L7</accession>
<feature type="transmembrane region" description="Helical" evidence="22">
    <location>
        <begin position="33"/>
        <end position="51"/>
    </location>
</feature>
<evidence type="ECO:0000313" key="24">
    <source>
        <dbReference type="EMBL" id="GBF57056.1"/>
    </source>
</evidence>
<keyword evidence="11" id="KW-0677">Repeat</keyword>
<dbReference type="RefSeq" id="WP_108983951.1">
    <property type="nucleotide sequence ID" value="NZ_BFBR01000002.1"/>
</dbReference>
<evidence type="ECO:0000256" key="5">
    <source>
        <dbReference type="ARBA" id="ARBA00022475"/>
    </source>
</evidence>
<evidence type="ECO:0000256" key="9">
    <source>
        <dbReference type="ARBA" id="ARBA00022692"/>
    </source>
</evidence>
<evidence type="ECO:0000256" key="17">
    <source>
        <dbReference type="ARBA" id="ARBA00023065"/>
    </source>
</evidence>
<keyword evidence="17 19" id="KW-0406">Ion transport</keyword>
<dbReference type="Proteomes" id="UP000245086">
    <property type="component" value="Unassembled WGS sequence"/>
</dbReference>
<keyword evidence="4 19" id="KW-0813">Transport</keyword>
<dbReference type="PROSITE" id="PS51007">
    <property type="entry name" value="CYTC"/>
    <property type="match status" value="2"/>
</dbReference>
<dbReference type="InterPro" id="IPR004678">
    <property type="entry name" value="Cyt_c_oxidase_cbb3_su3"/>
</dbReference>
<gene>
    <name evidence="24" type="primary">fixP</name>
    <name evidence="24" type="ORF">PbB2_00715</name>
</gene>
<dbReference type="PIRSF" id="PIRSF000006">
    <property type="entry name" value="Cbb3-Cox_fixP"/>
    <property type="match status" value="1"/>
</dbReference>
<dbReference type="GO" id="GO:0006119">
    <property type="term" value="P:oxidative phosphorylation"/>
    <property type="evidence" value="ECO:0007669"/>
    <property type="project" value="UniProtKB-UniPathway"/>
</dbReference>
<dbReference type="Pfam" id="PF13442">
    <property type="entry name" value="Cytochrome_CBB3"/>
    <property type="match status" value="1"/>
</dbReference>
<evidence type="ECO:0000256" key="19">
    <source>
        <dbReference type="PIRNR" id="PIRNR000006"/>
    </source>
</evidence>
<feature type="binding site" description="axial binding residue" evidence="20">
    <location>
        <position position="222"/>
    </location>
    <ligand>
        <name>heme c</name>
        <dbReference type="ChEBI" id="CHEBI:61717"/>
        <label>2</label>
    </ligand>
    <ligandPart>
        <name>Fe</name>
        <dbReference type="ChEBI" id="CHEBI:18248"/>
    </ligandPart>
</feature>
<keyword evidence="6 19" id="KW-0997">Cell inner membrane</keyword>
<sequence>MSDNKPKDDITGVETTGHSWDGITELNNPLPRWWVLTFYGCILWAVAYWIAMPAWPTISGHTKGLLGLSDRAQVDQAVGALTASRAPMFAKLHATPLDQVAKDKALFQFAQESGKVAFAQNCSTCHGAGGQGAKGFPSLVDDVWLWDGSLQGIRSTLETGIRTDHPEARFSQMPSFGRDKLLEPQQIADVTQYVLTLSKQPADTRAAARGAQVYAANCVACHGPEGKGDPTQGAPNLTDKEWLYGGTAADIAMQINLGRGGVMPTMSQRLDPATLDALAVYVHSLGGGT</sequence>
<dbReference type="PRINTS" id="PR00605">
    <property type="entry name" value="CYTCHROMECIC"/>
</dbReference>
<reference evidence="24 25" key="1">
    <citation type="journal article" date="2018" name="Genome Announc.">
        <title>Draft Genome Sequence of "Candidatus Phycosocius bacilliformis," an Alphaproteobacterial Ectosymbiont of the Hydrocarbon-Producing Green Alga Botryococcus braunii.</title>
        <authorList>
            <person name="Tanabe Y."/>
            <person name="Yamaguchi H."/>
            <person name="Watanabe M.M."/>
        </authorList>
    </citation>
    <scope>NUCLEOTIDE SEQUENCE [LARGE SCALE GENOMIC DNA]</scope>
    <source>
        <strain evidence="24 25">BOTRYCO-2</strain>
    </source>
</reference>
<keyword evidence="13 19" id="KW-0249">Electron transport</keyword>
<comment type="similarity">
    <text evidence="3 19">Belongs to the CcoP / FixP family.</text>
</comment>
<feature type="binding site" description="covalent" evidence="21">
    <location>
        <position position="122"/>
    </location>
    <ligand>
        <name>heme c</name>
        <dbReference type="ChEBI" id="CHEBI:61717"/>
        <label>1</label>
    </ligand>
</feature>
<evidence type="ECO:0000256" key="8">
    <source>
        <dbReference type="ARBA" id="ARBA00022660"/>
    </source>
</evidence>
<protein>
    <recommendedName>
        <fullName evidence="19">Cbb3-type cytochrome c oxidase subunit</fullName>
    </recommendedName>
</protein>
<feature type="binding site" description="axial binding residue" evidence="20">
    <location>
        <position position="263"/>
    </location>
    <ligand>
        <name>heme c</name>
        <dbReference type="ChEBI" id="CHEBI:61717"/>
        <label>1</label>
    </ligand>
    <ligandPart>
        <name>Fe</name>
        <dbReference type="ChEBI" id="CHEBI:18248"/>
    </ligandPart>
</feature>
<dbReference type="InterPro" id="IPR038414">
    <property type="entry name" value="CcoP_N_sf"/>
</dbReference>
<dbReference type="InterPro" id="IPR032858">
    <property type="entry name" value="CcoP_N"/>
</dbReference>
<keyword evidence="16 19" id="KW-0408">Iron</keyword>
<keyword evidence="5 19" id="KW-1003">Cell membrane</keyword>
<keyword evidence="10 19" id="KW-0479">Metal-binding</keyword>
<dbReference type="SUPFAM" id="SSF46626">
    <property type="entry name" value="Cytochrome c"/>
    <property type="match status" value="2"/>
</dbReference>
<dbReference type="Gene3D" id="6.10.280.130">
    <property type="match status" value="1"/>
</dbReference>
<dbReference type="InterPro" id="IPR050597">
    <property type="entry name" value="Cytochrome_c_Oxidase_Subunit"/>
</dbReference>
<dbReference type="GO" id="GO:0016491">
    <property type="term" value="F:oxidoreductase activity"/>
    <property type="evidence" value="ECO:0007669"/>
    <property type="project" value="UniProtKB-KW"/>
</dbReference>
<evidence type="ECO:0000256" key="22">
    <source>
        <dbReference type="SAM" id="Phobius"/>
    </source>
</evidence>
<dbReference type="Pfam" id="PF14715">
    <property type="entry name" value="FixP_N"/>
    <property type="match status" value="1"/>
</dbReference>
<dbReference type="GO" id="GO:0005506">
    <property type="term" value="F:iron ion binding"/>
    <property type="evidence" value="ECO:0007669"/>
    <property type="project" value="InterPro"/>
</dbReference>
<dbReference type="EMBL" id="BFBR01000002">
    <property type="protein sequence ID" value="GBF57056.1"/>
    <property type="molecule type" value="Genomic_DNA"/>
</dbReference>
<dbReference type="UniPathway" id="UPA00705"/>
<keyword evidence="7 19" id="KW-0349">Heme</keyword>
<evidence type="ECO:0000256" key="4">
    <source>
        <dbReference type="ARBA" id="ARBA00022448"/>
    </source>
</evidence>
<keyword evidence="12 19" id="KW-0375">Hydrogen ion transport</keyword>
<evidence type="ECO:0000256" key="21">
    <source>
        <dbReference type="PIRSR" id="PIRSR000006-2"/>
    </source>
</evidence>
<evidence type="ECO:0000256" key="16">
    <source>
        <dbReference type="ARBA" id="ARBA00023004"/>
    </source>
</evidence>
<keyword evidence="8 19" id="KW-0679">Respiratory chain</keyword>
<feature type="binding site" description="covalent" evidence="21">
    <location>
        <position position="218"/>
    </location>
    <ligand>
        <name>heme c</name>
        <dbReference type="ChEBI" id="CHEBI:61717"/>
        <label>2</label>
    </ligand>
</feature>
<feature type="binding site" description="covalent" evidence="21">
    <location>
        <position position="125"/>
    </location>
    <ligand>
        <name>heme c</name>
        <dbReference type="ChEBI" id="CHEBI:61717"/>
        <label>1</label>
    </ligand>
</feature>